<keyword evidence="4 8" id="KW-0689">Ribosomal protein</keyword>
<evidence type="ECO:0000256" key="4">
    <source>
        <dbReference type="ARBA" id="ARBA00022980"/>
    </source>
</evidence>
<dbReference type="EMBL" id="PKHE01000001">
    <property type="protein sequence ID" value="PKY90716.1"/>
    <property type="molecule type" value="Genomic_DNA"/>
</dbReference>
<comment type="subunit">
    <text evidence="7 8">Part of the 30S ribosomal subunit. Contacts proteins S4 and S8.</text>
</comment>
<evidence type="ECO:0000256" key="1">
    <source>
        <dbReference type="ARBA" id="ARBA00008945"/>
    </source>
</evidence>
<evidence type="ECO:0000256" key="3">
    <source>
        <dbReference type="ARBA" id="ARBA00022884"/>
    </source>
</evidence>
<dbReference type="InterPro" id="IPR014721">
    <property type="entry name" value="Ribsml_uS5_D2-typ_fold_subgr"/>
</dbReference>
<feature type="domain" description="S5 DRBM" evidence="10">
    <location>
        <begin position="12"/>
        <end position="75"/>
    </location>
</feature>
<dbReference type="SUPFAM" id="SSF54768">
    <property type="entry name" value="dsRNA-binding domain-like"/>
    <property type="match status" value="1"/>
</dbReference>
<name>A0A2I1K501_9LACT</name>
<dbReference type="InterPro" id="IPR020568">
    <property type="entry name" value="Ribosomal_Su5_D2-typ_SF"/>
</dbReference>
<dbReference type="NCBIfam" id="TIGR01021">
    <property type="entry name" value="rpsE_bact"/>
    <property type="match status" value="1"/>
</dbReference>
<dbReference type="InterPro" id="IPR013810">
    <property type="entry name" value="Ribosomal_uS5_N"/>
</dbReference>
<sequence length="167" mass="17680">MKYVNPNTLGEIEERVVAINRVTKVVKGGRRLRFSALVVVGDRDGHVGFGTGKAQEVPEAIRKAIENAKRRMISIPRTGTTIPHEVIGEFCGGRVLLKPATAGSGVAAGGPVRAVVELAGIADVTSKSLGSNTPINMISATVNGLMQLKEAEEVAKLRGKSVEEILR</sequence>
<accession>A0A2I1K501</accession>
<dbReference type="Gene3D" id="3.30.230.10">
    <property type="match status" value="1"/>
</dbReference>
<comment type="similarity">
    <text evidence="1 8 9">Belongs to the universal ribosomal protein uS5 family.</text>
</comment>
<dbReference type="PROSITE" id="PS50881">
    <property type="entry name" value="S5_DSRBD"/>
    <property type="match status" value="1"/>
</dbReference>
<dbReference type="AlphaFoldDB" id="A0A2I1K501"/>
<dbReference type="GO" id="GO:0005737">
    <property type="term" value="C:cytoplasm"/>
    <property type="evidence" value="ECO:0007669"/>
    <property type="project" value="UniProtKB-ARBA"/>
</dbReference>
<dbReference type="OrthoDB" id="9809045at2"/>
<dbReference type="GO" id="GO:0003735">
    <property type="term" value="F:structural constituent of ribosome"/>
    <property type="evidence" value="ECO:0007669"/>
    <property type="project" value="UniProtKB-UniRule"/>
</dbReference>
<comment type="function">
    <text evidence="8">Located at the back of the 30S subunit body where it stabilizes the conformation of the head with respect to the body.</text>
</comment>
<dbReference type="Pfam" id="PF03719">
    <property type="entry name" value="Ribosomal_S5_C"/>
    <property type="match status" value="1"/>
</dbReference>
<dbReference type="PANTHER" id="PTHR48277">
    <property type="entry name" value="MITOCHONDRIAL RIBOSOMAL PROTEIN S5"/>
    <property type="match status" value="1"/>
</dbReference>
<dbReference type="SUPFAM" id="SSF54211">
    <property type="entry name" value="Ribosomal protein S5 domain 2-like"/>
    <property type="match status" value="1"/>
</dbReference>
<comment type="function">
    <text evidence="8">With S4 and S12 plays an important role in translational accuracy.</text>
</comment>
<reference evidence="11 12" key="1">
    <citation type="submission" date="2017-12" db="EMBL/GenBank/DDBJ databases">
        <title>Phylogenetic diversity of female urinary microbiome.</title>
        <authorList>
            <person name="Thomas-White K."/>
            <person name="Wolfe A.J."/>
        </authorList>
    </citation>
    <scope>NUCLEOTIDE SEQUENCE [LARGE SCALE GENOMIC DNA]</scope>
    <source>
        <strain evidence="11 12">UMB0898</strain>
    </source>
</reference>
<dbReference type="Gene3D" id="3.30.160.20">
    <property type="match status" value="1"/>
</dbReference>
<gene>
    <name evidence="8" type="primary">rpsE</name>
    <name evidence="11" type="ORF">CYJ57_00650</name>
</gene>
<evidence type="ECO:0000256" key="5">
    <source>
        <dbReference type="ARBA" id="ARBA00023274"/>
    </source>
</evidence>
<dbReference type="PROSITE" id="PS00585">
    <property type="entry name" value="RIBOSOMAL_S5"/>
    <property type="match status" value="1"/>
</dbReference>
<dbReference type="FunFam" id="3.30.160.20:FF:000001">
    <property type="entry name" value="30S ribosomal protein S5"/>
    <property type="match status" value="1"/>
</dbReference>
<evidence type="ECO:0000256" key="7">
    <source>
        <dbReference type="ARBA" id="ARBA00062000"/>
    </source>
</evidence>
<evidence type="ECO:0000256" key="9">
    <source>
        <dbReference type="RuleBase" id="RU003823"/>
    </source>
</evidence>
<evidence type="ECO:0000259" key="10">
    <source>
        <dbReference type="PROSITE" id="PS50881"/>
    </source>
</evidence>
<dbReference type="GO" id="GO:0019843">
    <property type="term" value="F:rRNA binding"/>
    <property type="evidence" value="ECO:0007669"/>
    <property type="project" value="UniProtKB-UniRule"/>
</dbReference>
<dbReference type="InterPro" id="IPR005712">
    <property type="entry name" value="Ribosomal_uS5_bac-type"/>
</dbReference>
<dbReference type="GO" id="GO:0015935">
    <property type="term" value="C:small ribosomal subunit"/>
    <property type="evidence" value="ECO:0007669"/>
    <property type="project" value="InterPro"/>
</dbReference>
<dbReference type="InterPro" id="IPR000851">
    <property type="entry name" value="Ribosomal_uS5"/>
</dbReference>
<dbReference type="InterPro" id="IPR005324">
    <property type="entry name" value="Ribosomal_uS5_C"/>
</dbReference>
<dbReference type="Pfam" id="PF00333">
    <property type="entry name" value="Ribosomal_S5"/>
    <property type="match status" value="1"/>
</dbReference>
<evidence type="ECO:0000313" key="11">
    <source>
        <dbReference type="EMBL" id="PKY90716.1"/>
    </source>
</evidence>
<dbReference type="HAMAP" id="MF_01307_B">
    <property type="entry name" value="Ribosomal_uS5_B"/>
    <property type="match status" value="1"/>
</dbReference>
<dbReference type="RefSeq" id="WP_101953663.1">
    <property type="nucleotide sequence ID" value="NZ_PKHE01000001.1"/>
</dbReference>
<evidence type="ECO:0000256" key="6">
    <source>
        <dbReference type="ARBA" id="ARBA00035255"/>
    </source>
</evidence>
<comment type="domain">
    <text evidence="8">The N-terminal domain interacts with the head of the 30S subunit; the C-terminal domain interacts with the body and contacts protein S4. The interaction surface between S4 and S5 is involved in control of translational fidelity.</text>
</comment>
<keyword evidence="3 8" id="KW-0694">RNA-binding</keyword>
<keyword evidence="5 8" id="KW-0687">Ribonucleoprotein</keyword>
<organism evidence="11 12">
    <name type="scientific">Falseniella ignava</name>
    <dbReference type="NCBI Taxonomy" id="137730"/>
    <lineage>
        <taxon>Bacteria</taxon>
        <taxon>Bacillati</taxon>
        <taxon>Bacillota</taxon>
        <taxon>Bacilli</taxon>
        <taxon>Lactobacillales</taxon>
        <taxon>Aerococcaceae</taxon>
        <taxon>Falseniella</taxon>
    </lineage>
</organism>
<dbReference type="GO" id="GO:0042254">
    <property type="term" value="P:ribosome biogenesis"/>
    <property type="evidence" value="ECO:0007669"/>
    <property type="project" value="UniProtKB-ARBA"/>
</dbReference>
<dbReference type="InterPro" id="IPR018192">
    <property type="entry name" value="Ribosomal_uS5_N_CS"/>
</dbReference>
<evidence type="ECO:0000256" key="2">
    <source>
        <dbReference type="ARBA" id="ARBA00022730"/>
    </source>
</evidence>
<evidence type="ECO:0000313" key="12">
    <source>
        <dbReference type="Proteomes" id="UP000234384"/>
    </source>
</evidence>
<dbReference type="Proteomes" id="UP000234384">
    <property type="component" value="Unassembled WGS sequence"/>
</dbReference>
<evidence type="ECO:0000256" key="8">
    <source>
        <dbReference type="HAMAP-Rule" id="MF_01307"/>
    </source>
</evidence>
<proteinExistence type="inferred from homology"/>
<dbReference type="GO" id="GO:0006412">
    <property type="term" value="P:translation"/>
    <property type="evidence" value="ECO:0007669"/>
    <property type="project" value="UniProtKB-UniRule"/>
</dbReference>
<protein>
    <recommendedName>
        <fullName evidence="6 8">Small ribosomal subunit protein uS5</fullName>
    </recommendedName>
</protein>
<comment type="caution">
    <text evidence="11">The sequence shown here is derived from an EMBL/GenBank/DDBJ whole genome shotgun (WGS) entry which is preliminary data.</text>
</comment>
<dbReference type="FunFam" id="3.30.230.10:FF:000002">
    <property type="entry name" value="30S ribosomal protein S5"/>
    <property type="match status" value="1"/>
</dbReference>
<dbReference type="PANTHER" id="PTHR48277:SF1">
    <property type="entry name" value="MITOCHONDRIAL RIBOSOMAL PROTEIN S5"/>
    <property type="match status" value="1"/>
</dbReference>
<keyword evidence="2 8" id="KW-0699">rRNA-binding</keyword>